<gene>
    <name evidence="3" type="ORF">CHS0354_034168</name>
</gene>
<keyword evidence="4" id="KW-1185">Reference proteome</keyword>
<dbReference type="InterPro" id="IPR011333">
    <property type="entry name" value="SKP1/BTB/POZ_sf"/>
</dbReference>
<evidence type="ECO:0000313" key="4">
    <source>
        <dbReference type="Proteomes" id="UP001195483"/>
    </source>
</evidence>
<dbReference type="SMART" id="SM00875">
    <property type="entry name" value="BACK"/>
    <property type="match status" value="1"/>
</dbReference>
<protein>
    <recommendedName>
        <fullName evidence="2">BTB domain-containing protein</fullName>
    </recommendedName>
</protein>
<dbReference type="EMBL" id="JAEAOA010002000">
    <property type="protein sequence ID" value="KAK3576494.1"/>
    <property type="molecule type" value="Genomic_DNA"/>
</dbReference>
<dbReference type="PANTHER" id="PTHR24410">
    <property type="entry name" value="HL07962P-RELATED"/>
    <property type="match status" value="1"/>
</dbReference>
<feature type="domain" description="BTB" evidence="2">
    <location>
        <begin position="69"/>
        <end position="139"/>
    </location>
</feature>
<evidence type="ECO:0000313" key="3">
    <source>
        <dbReference type="EMBL" id="KAK3576494.1"/>
    </source>
</evidence>
<evidence type="ECO:0000256" key="1">
    <source>
        <dbReference type="SAM" id="Phobius"/>
    </source>
</evidence>
<keyword evidence="1" id="KW-1133">Transmembrane helix</keyword>
<sequence length="492" mass="57694">MITMFIYSITGRFFHYNPWKRMATDRHQSNADNSSKEKWSDANPSLETVKNDTQFIQRFRELYNSEVFSDIILRVGNERFFAHKFMLITASEVFDAMLNEARWRESRQPEISLTEEEECQPVFSKFLRYIYTGSVDLTTDTVLPILLLSDKYGIQTLHQSSVEYMARHIVESPNTNRTLSWYQYAKMTGNQELQDKCSQFILSNFDIILKATDWVELTKEEVVEFLSSSDILVNSEMQLWLHLEKWLMHESRVHKLDEYLQKVLPLIHFTMIPPKQLLQIEESPLCLSHRSHFSEKLSLAYRHHSLLFDQVESAANDEPFRNYTAEEYGIYHDFSLLNYTSVSKIESKIFHKFSVPLRFISQAAQKNPSQMVSFEVTFYPKGYYTTFNLYGHHIGRQTDNVGLHIRRTSTEKLVLPVMGIITFIIYGMNNGVRYVAFTHTMKHIFTQDDNAPMEEKDIFPLKNLTQDNSPYLINGNLDAKVFIKVQNVVEFS</sequence>
<accession>A0AAE0VFK1</accession>
<keyword evidence="1" id="KW-0472">Membrane</keyword>
<proteinExistence type="predicted"/>
<dbReference type="CDD" id="cd18292">
    <property type="entry name" value="BTB_POZ_BTBD17"/>
    <property type="match status" value="1"/>
</dbReference>
<dbReference type="SUPFAM" id="SSF54695">
    <property type="entry name" value="POZ domain"/>
    <property type="match status" value="1"/>
</dbReference>
<dbReference type="Proteomes" id="UP001195483">
    <property type="component" value="Unassembled WGS sequence"/>
</dbReference>
<organism evidence="3 4">
    <name type="scientific">Potamilus streckersoni</name>
    <dbReference type="NCBI Taxonomy" id="2493646"/>
    <lineage>
        <taxon>Eukaryota</taxon>
        <taxon>Metazoa</taxon>
        <taxon>Spiralia</taxon>
        <taxon>Lophotrochozoa</taxon>
        <taxon>Mollusca</taxon>
        <taxon>Bivalvia</taxon>
        <taxon>Autobranchia</taxon>
        <taxon>Heteroconchia</taxon>
        <taxon>Palaeoheterodonta</taxon>
        <taxon>Unionida</taxon>
        <taxon>Unionoidea</taxon>
        <taxon>Unionidae</taxon>
        <taxon>Ambleminae</taxon>
        <taxon>Lampsilini</taxon>
        <taxon>Potamilus</taxon>
    </lineage>
</organism>
<evidence type="ECO:0000259" key="2">
    <source>
        <dbReference type="PROSITE" id="PS50097"/>
    </source>
</evidence>
<dbReference type="InterPro" id="IPR011705">
    <property type="entry name" value="BACK"/>
</dbReference>
<dbReference type="AlphaFoldDB" id="A0AAE0VFK1"/>
<dbReference type="SMART" id="SM00225">
    <property type="entry name" value="BTB"/>
    <property type="match status" value="1"/>
</dbReference>
<dbReference type="Gene3D" id="1.25.40.420">
    <property type="match status" value="1"/>
</dbReference>
<dbReference type="CDD" id="cd18493">
    <property type="entry name" value="BACK_BTBD17"/>
    <property type="match status" value="1"/>
</dbReference>
<reference evidence="3" key="1">
    <citation type="journal article" date="2021" name="Genome Biol. Evol.">
        <title>A High-Quality Reference Genome for a Parasitic Bivalve with Doubly Uniparental Inheritance (Bivalvia: Unionida).</title>
        <authorList>
            <person name="Smith C.H."/>
        </authorList>
    </citation>
    <scope>NUCLEOTIDE SEQUENCE</scope>
    <source>
        <strain evidence="3">CHS0354</strain>
    </source>
</reference>
<dbReference type="Pfam" id="PF23651">
    <property type="entry name" value="TRAF_BTBD17"/>
    <property type="match status" value="1"/>
</dbReference>
<comment type="caution">
    <text evidence="3">The sequence shown here is derived from an EMBL/GenBank/DDBJ whole genome shotgun (WGS) entry which is preliminary data.</text>
</comment>
<dbReference type="InterPro" id="IPR000210">
    <property type="entry name" value="BTB/POZ_dom"/>
</dbReference>
<dbReference type="Gene3D" id="3.30.710.10">
    <property type="entry name" value="Potassium Channel Kv1.1, Chain A"/>
    <property type="match status" value="1"/>
</dbReference>
<dbReference type="InterPro" id="IPR056184">
    <property type="entry name" value="TRAF_BTBD17"/>
</dbReference>
<dbReference type="Pfam" id="PF07707">
    <property type="entry name" value="BACK"/>
    <property type="match status" value="1"/>
</dbReference>
<reference evidence="3" key="3">
    <citation type="submission" date="2023-05" db="EMBL/GenBank/DDBJ databases">
        <authorList>
            <person name="Smith C.H."/>
        </authorList>
    </citation>
    <scope>NUCLEOTIDE SEQUENCE</scope>
    <source>
        <strain evidence="3">CHS0354</strain>
        <tissue evidence="3">Mantle</tissue>
    </source>
</reference>
<keyword evidence="1" id="KW-0812">Transmembrane</keyword>
<reference evidence="3" key="2">
    <citation type="journal article" date="2021" name="Genome Biol. Evol.">
        <title>Developing a high-quality reference genome for a parasitic bivalve with doubly uniparental inheritance (Bivalvia: Unionida).</title>
        <authorList>
            <person name="Smith C.H."/>
        </authorList>
    </citation>
    <scope>NUCLEOTIDE SEQUENCE</scope>
    <source>
        <strain evidence="3">CHS0354</strain>
        <tissue evidence="3">Mantle</tissue>
    </source>
</reference>
<feature type="transmembrane region" description="Helical" evidence="1">
    <location>
        <begin position="413"/>
        <end position="432"/>
    </location>
</feature>
<dbReference type="Pfam" id="PF00651">
    <property type="entry name" value="BTB"/>
    <property type="match status" value="1"/>
</dbReference>
<dbReference type="InterPro" id="IPR051481">
    <property type="entry name" value="BTB-POZ/Galectin-3-binding"/>
</dbReference>
<dbReference type="PANTHER" id="PTHR24410:SF41">
    <property type="entry name" value="HL07962P"/>
    <property type="match status" value="1"/>
</dbReference>
<name>A0AAE0VFK1_9BIVA</name>
<dbReference type="PROSITE" id="PS50097">
    <property type="entry name" value="BTB"/>
    <property type="match status" value="1"/>
</dbReference>